<reference evidence="5" key="1">
    <citation type="submission" date="2022-11" db="UniProtKB">
        <authorList>
            <consortium name="WormBaseParasite"/>
        </authorList>
    </citation>
    <scope>IDENTIFICATION</scope>
</reference>
<dbReference type="GO" id="GO:0005886">
    <property type="term" value="C:plasma membrane"/>
    <property type="evidence" value="ECO:0007669"/>
    <property type="project" value="TreeGrafter"/>
</dbReference>
<feature type="domain" description="DOCKER" evidence="3">
    <location>
        <begin position="1"/>
        <end position="254"/>
    </location>
</feature>
<name>A0A915E0Y7_9BILA</name>
<dbReference type="GO" id="GO:0007264">
    <property type="term" value="P:small GTPase-mediated signal transduction"/>
    <property type="evidence" value="ECO:0007669"/>
    <property type="project" value="InterPro"/>
</dbReference>
<dbReference type="InterPro" id="IPR046769">
    <property type="entry name" value="DOCKER_Lobe_A"/>
</dbReference>
<protein>
    <submittedName>
        <fullName evidence="5">DOCKER domain-containing protein</fullName>
    </submittedName>
</protein>
<dbReference type="InterPro" id="IPR043162">
    <property type="entry name" value="DOCK_C_lobe_C"/>
</dbReference>
<dbReference type="GO" id="GO:0005085">
    <property type="term" value="F:guanyl-nucleotide exchange factor activity"/>
    <property type="evidence" value="ECO:0007669"/>
    <property type="project" value="UniProtKB-KW"/>
</dbReference>
<dbReference type="GO" id="GO:0016477">
    <property type="term" value="P:cell migration"/>
    <property type="evidence" value="ECO:0007669"/>
    <property type="project" value="TreeGrafter"/>
</dbReference>
<evidence type="ECO:0000256" key="1">
    <source>
        <dbReference type="ARBA" id="ARBA00022658"/>
    </source>
</evidence>
<dbReference type="GO" id="GO:0005737">
    <property type="term" value="C:cytoplasm"/>
    <property type="evidence" value="ECO:0007669"/>
    <property type="project" value="TreeGrafter"/>
</dbReference>
<dbReference type="PROSITE" id="PS51651">
    <property type="entry name" value="DOCKER"/>
    <property type="match status" value="1"/>
</dbReference>
<dbReference type="AlphaFoldDB" id="A0A915E0Y7"/>
<organism evidence="4 5">
    <name type="scientific">Ditylenchus dipsaci</name>
    <dbReference type="NCBI Taxonomy" id="166011"/>
    <lineage>
        <taxon>Eukaryota</taxon>
        <taxon>Metazoa</taxon>
        <taxon>Ecdysozoa</taxon>
        <taxon>Nematoda</taxon>
        <taxon>Chromadorea</taxon>
        <taxon>Rhabditida</taxon>
        <taxon>Tylenchina</taxon>
        <taxon>Tylenchomorpha</taxon>
        <taxon>Sphaerularioidea</taxon>
        <taxon>Anguinidae</taxon>
        <taxon>Anguininae</taxon>
        <taxon>Ditylenchus</taxon>
    </lineage>
</organism>
<dbReference type="PANTHER" id="PTHR45653:SF10">
    <property type="entry name" value="MYOBLAST CITY, ISOFORM B"/>
    <property type="match status" value="1"/>
</dbReference>
<comment type="similarity">
    <text evidence="2">Belongs to the DOCK family.</text>
</comment>
<dbReference type="Gene3D" id="1.20.58.740">
    <property type="match status" value="1"/>
</dbReference>
<sequence>MANLFEDGEHWELAVEVLKELVPVYESILFDFQQLASLLRKLAELYSKITLNIRLRTTISWLLSTVKMHPPTCPTANSYFEGEFLESMEDCEDTYGNAAGKYIQIIPVMPQPSEVYSRLDKSSHRLARWYYKHHKVVRFEHSRREIRSNTKVMDCHGLQRCHQMWLKRKYISIEKPLPDILKFAQVVNEHEPEVANPVDVAVKNVQEENEKLKENAQLVDTGFKNFLVNLGGCIRGVVQADVGGGIKNYQVGRV</sequence>
<dbReference type="GO" id="GO:0007520">
    <property type="term" value="P:myoblast fusion"/>
    <property type="evidence" value="ECO:0007669"/>
    <property type="project" value="TreeGrafter"/>
</dbReference>
<evidence type="ECO:0000313" key="4">
    <source>
        <dbReference type="Proteomes" id="UP000887574"/>
    </source>
</evidence>
<dbReference type="WBParaSite" id="jg24737">
    <property type="protein sequence ID" value="jg24737"/>
    <property type="gene ID" value="jg24737"/>
</dbReference>
<proteinExistence type="inferred from homology"/>
<dbReference type="Proteomes" id="UP000887574">
    <property type="component" value="Unplaced"/>
</dbReference>
<evidence type="ECO:0000313" key="5">
    <source>
        <dbReference type="WBParaSite" id="jg24737"/>
    </source>
</evidence>
<evidence type="ECO:0000259" key="3">
    <source>
        <dbReference type="PROSITE" id="PS51651"/>
    </source>
</evidence>
<dbReference type="InterPro" id="IPR043161">
    <property type="entry name" value="DOCK_C_lobe_A"/>
</dbReference>
<dbReference type="InterPro" id="IPR026791">
    <property type="entry name" value="DOCK"/>
</dbReference>
<accession>A0A915E0Y7</accession>
<keyword evidence="4" id="KW-1185">Reference proteome</keyword>
<dbReference type="Gene3D" id="1.25.40.410">
    <property type="match status" value="1"/>
</dbReference>
<evidence type="ECO:0000256" key="2">
    <source>
        <dbReference type="PROSITE-ProRule" id="PRU00984"/>
    </source>
</evidence>
<dbReference type="GO" id="GO:0031267">
    <property type="term" value="F:small GTPase binding"/>
    <property type="evidence" value="ECO:0007669"/>
    <property type="project" value="TreeGrafter"/>
</dbReference>
<keyword evidence="1" id="KW-0344">Guanine-nucleotide releasing factor</keyword>
<dbReference type="InterPro" id="IPR027357">
    <property type="entry name" value="DOCKER_dom"/>
</dbReference>
<dbReference type="PANTHER" id="PTHR45653">
    <property type="entry name" value="DEDICATOR OF CYTOKINESIS"/>
    <property type="match status" value="1"/>
</dbReference>
<dbReference type="Pfam" id="PF06920">
    <property type="entry name" value="DHR-2_Lobe_A"/>
    <property type="match status" value="1"/>
</dbReference>